<dbReference type="InterPro" id="IPR015422">
    <property type="entry name" value="PyrdxlP-dep_Trfase_small"/>
</dbReference>
<dbReference type="EMBL" id="LAYZ01000025">
    <property type="protein sequence ID" value="KKK33496.1"/>
    <property type="molecule type" value="Genomic_DNA"/>
</dbReference>
<dbReference type="Pfam" id="PF01053">
    <property type="entry name" value="Cys_Met_Meta_PP"/>
    <property type="match status" value="1"/>
</dbReference>
<dbReference type="GO" id="GO:0005737">
    <property type="term" value="C:cytoplasm"/>
    <property type="evidence" value="ECO:0007669"/>
    <property type="project" value="TreeGrafter"/>
</dbReference>
<evidence type="ECO:0000256" key="10">
    <source>
        <dbReference type="ARBA" id="ARBA00048780"/>
    </source>
</evidence>
<dbReference type="GO" id="GO:0018826">
    <property type="term" value="F:methionine gamma-lyase activity"/>
    <property type="evidence" value="ECO:0007669"/>
    <property type="project" value="UniProtKB-EC"/>
</dbReference>
<dbReference type="InterPro" id="IPR054542">
    <property type="entry name" value="Cys_met_metab_PP"/>
</dbReference>
<organism evidence="14 15">
    <name type="scientific">Salinicoccus sediminis</name>
    <dbReference type="NCBI Taxonomy" id="1432562"/>
    <lineage>
        <taxon>Bacteria</taxon>
        <taxon>Bacillati</taxon>
        <taxon>Bacillota</taxon>
        <taxon>Bacilli</taxon>
        <taxon>Bacillales</taxon>
        <taxon>Staphylococcaceae</taxon>
        <taxon>Salinicoccus</taxon>
    </lineage>
</organism>
<feature type="modified residue" description="N6-(pyridoxal phosphate)lysine" evidence="12">
    <location>
        <position position="196"/>
    </location>
</feature>
<evidence type="ECO:0000256" key="7">
    <source>
        <dbReference type="ARBA" id="ARBA00023239"/>
    </source>
</evidence>
<dbReference type="GO" id="GO:0047982">
    <property type="term" value="F:homocysteine desulfhydrase activity"/>
    <property type="evidence" value="ECO:0007669"/>
    <property type="project" value="UniProtKB-EC"/>
</dbReference>
<evidence type="ECO:0000256" key="3">
    <source>
        <dbReference type="ARBA" id="ARBA00012224"/>
    </source>
</evidence>
<dbReference type="RefSeq" id="WP_046517721.1">
    <property type="nucleotide sequence ID" value="NZ_LAYZ01000025.1"/>
</dbReference>
<comment type="caution">
    <text evidence="14">The sequence shown here is derived from an EMBL/GenBank/DDBJ whole genome shotgun (WGS) entry which is preliminary data.</text>
</comment>
<sequence length="375" mass="41399">MDTSIETDMIIDNKRGREYDTANQPLYYSTAFIRKSLDDEEAHLYVRNSNPNREKLEEKLARLENGNHGFAFNSGMSAIAAALMTCSPGDHIIMPADMYGGTYELSKTILKRYQLSFSAVDQTVADNVTNAITENTKAIYIETPSNPTLKVTDIRKIVEIAGKNNLITIVDNTFMTPLGQNPLSLGADIVVHSATKFLGGHSDVLAGAVILNDENLKTSVQEMQVVMGTGLGTYDCWTLGQHLKTLAIRWKQTTENTEKLYQFFDSHEGVGDIYYPGRDPLHLSQASHGGAVISFRIKDESKAQEFVDKLNIPLVSVSLGGVESILSHPRTSSHLALTEDERQDRGITQGLFRLSVGIEKSDDLIADIRQALDSI</sequence>
<proteinExistence type="inferred from homology"/>
<dbReference type="PATRIC" id="fig|1432562.3.peg.2433"/>
<evidence type="ECO:0000256" key="2">
    <source>
        <dbReference type="ARBA" id="ARBA00009077"/>
    </source>
</evidence>
<dbReference type="EC" id="4.4.1.2" evidence="8"/>
<dbReference type="GO" id="GO:0030170">
    <property type="term" value="F:pyridoxal phosphate binding"/>
    <property type="evidence" value="ECO:0007669"/>
    <property type="project" value="InterPro"/>
</dbReference>
<dbReference type="GO" id="GO:0019346">
    <property type="term" value="P:transsulfuration"/>
    <property type="evidence" value="ECO:0007669"/>
    <property type="project" value="InterPro"/>
</dbReference>
<evidence type="ECO:0000256" key="8">
    <source>
        <dbReference type="ARBA" id="ARBA00047175"/>
    </source>
</evidence>
<keyword evidence="4" id="KW-0028">Amino-acid biosynthesis</keyword>
<keyword evidence="7" id="KW-0456">Lyase</keyword>
<comment type="catalytic activity">
    <reaction evidence="11">
        <text>L-methionine + H2O = methanethiol + 2-oxobutanoate + NH4(+)</text>
        <dbReference type="Rhea" id="RHEA:23800"/>
        <dbReference type="ChEBI" id="CHEBI:15377"/>
        <dbReference type="ChEBI" id="CHEBI:16007"/>
        <dbReference type="ChEBI" id="CHEBI:16763"/>
        <dbReference type="ChEBI" id="CHEBI:28938"/>
        <dbReference type="ChEBI" id="CHEBI:57844"/>
        <dbReference type="EC" id="4.4.1.11"/>
    </reaction>
    <physiologicalReaction direction="left-to-right" evidence="11">
        <dbReference type="Rhea" id="RHEA:23801"/>
    </physiologicalReaction>
</comment>
<dbReference type="PANTHER" id="PTHR11808:SF50">
    <property type="entry name" value="CYSTATHIONINE BETA-LYASE"/>
    <property type="match status" value="1"/>
</dbReference>
<protein>
    <recommendedName>
        <fullName evidence="9">Homocysteine desulfhydrase</fullName>
        <ecNumber evidence="3">4.4.1.13</ecNumber>
        <ecNumber evidence="8">4.4.1.2</ecNumber>
    </recommendedName>
</protein>
<keyword evidence="6" id="KW-0486">Methionine biosynthesis</keyword>
<evidence type="ECO:0000313" key="15">
    <source>
        <dbReference type="Proteomes" id="UP000034287"/>
    </source>
</evidence>
<reference evidence="14 15" key="1">
    <citation type="submission" date="2015-04" db="EMBL/GenBank/DDBJ databases">
        <title>Taxonomic description and genome sequence of Salinicoccus sediminis sp. nov., a novel hyper halotolerant bacterium isolated from marine sediment.</title>
        <authorList>
            <person name="Mathan Kumar R."/>
            <person name="Kaur G."/>
            <person name="Kumar N."/>
            <person name="Kumar A."/>
            <person name="Singh N.K."/>
            <person name="Kaur N."/>
            <person name="Mayilraj S."/>
        </authorList>
    </citation>
    <scope>NUCLEOTIDE SEQUENCE [LARGE SCALE GENOMIC DNA]</scope>
    <source>
        <strain evidence="14 15">SV-16</strain>
    </source>
</reference>
<evidence type="ECO:0000256" key="4">
    <source>
        <dbReference type="ARBA" id="ARBA00022605"/>
    </source>
</evidence>
<dbReference type="PROSITE" id="PS00868">
    <property type="entry name" value="CYS_MET_METAB_PP"/>
    <property type="match status" value="1"/>
</dbReference>
<evidence type="ECO:0000256" key="9">
    <source>
        <dbReference type="ARBA" id="ARBA00047199"/>
    </source>
</evidence>
<accession>A0A0M2SIN4</accession>
<dbReference type="STRING" id="1432562.WN59_12175"/>
<dbReference type="AlphaFoldDB" id="A0A0M2SIN4"/>
<keyword evidence="15" id="KW-1185">Reference proteome</keyword>
<dbReference type="Gene3D" id="3.90.1150.10">
    <property type="entry name" value="Aspartate Aminotransferase, domain 1"/>
    <property type="match status" value="1"/>
</dbReference>
<dbReference type="Gene3D" id="3.40.640.10">
    <property type="entry name" value="Type I PLP-dependent aspartate aminotransferase-like (Major domain)"/>
    <property type="match status" value="1"/>
</dbReference>
<dbReference type="InterPro" id="IPR015424">
    <property type="entry name" value="PyrdxlP-dep_Trfase"/>
</dbReference>
<name>A0A0M2SIN4_9STAP</name>
<dbReference type="GO" id="GO:0047804">
    <property type="term" value="F:cysteine-S-conjugate beta-lyase activity"/>
    <property type="evidence" value="ECO:0007669"/>
    <property type="project" value="UniProtKB-EC"/>
</dbReference>
<evidence type="ECO:0000256" key="1">
    <source>
        <dbReference type="ARBA" id="ARBA00001933"/>
    </source>
</evidence>
<evidence type="ECO:0000256" key="13">
    <source>
        <dbReference type="RuleBase" id="RU362118"/>
    </source>
</evidence>
<evidence type="ECO:0000256" key="5">
    <source>
        <dbReference type="ARBA" id="ARBA00022898"/>
    </source>
</evidence>
<dbReference type="GO" id="GO:0009086">
    <property type="term" value="P:methionine biosynthetic process"/>
    <property type="evidence" value="ECO:0007669"/>
    <property type="project" value="UniProtKB-KW"/>
</dbReference>
<dbReference type="CDD" id="cd00614">
    <property type="entry name" value="CGS_like"/>
    <property type="match status" value="1"/>
</dbReference>
<dbReference type="EC" id="4.4.1.13" evidence="3"/>
<dbReference type="SUPFAM" id="SSF53383">
    <property type="entry name" value="PLP-dependent transferases"/>
    <property type="match status" value="1"/>
</dbReference>
<dbReference type="Proteomes" id="UP000034287">
    <property type="component" value="Unassembled WGS sequence"/>
</dbReference>
<keyword evidence="5 12" id="KW-0663">Pyridoxal phosphate</keyword>
<dbReference type="OrthoDB" id="9803887at2"/>
<comment type="similarity">
    <text evidence="2 13">Belongs to the trans-sulfuration enzymes family.</text>
</comment>
<dbReference type="PIRSF" id="PIRSF001434">
    <property type="entry name" value="CGS"/>
    <property type="match status" value="1"/>
</dbReference>
<evidence type="ECO:0000256" key="11">
    <source>
        <dbReference type="ARBA" id="ARBA00052699"/>
    </source>
</evidence>
<dbReference type="FunFam" id="3.40.640.10:FF:000046">
    <property type="entry name" value="Cystathionine gamma-lyase"/>
    <property type="match status" value="1"/>
</dbReference>
<comment type="cofactor">
    <cofactor evidence="1 13">
        <name>pyridoxal 5'-phosphate</name>
        <dbReference type="ChEBI" id="CHEBI:597326"/>
    </cofactor>
</comment>
<dbReference type="InterPro" id="IPR000277">
    <property type="entry name" value="Cys/Met-Metab_PyrdxlP-dep_enz"/>
</dbReference>
<comment type="catalytic activity">
    <reaction evidence="10">
        <text>L-homocysteine + H2O = 2-oxobutanoate + hydrogen sulfide + NH4(+) + H(+)</text>
        <dbReference type="Rhea" id="RHEA:14501"/>
        <dbReference type="ChEBI" id="CHEBI:15377"/>
        <dbReference type="ChEBI" id="CHEBI:15378"/>
        <dbReference type="ChEBI" id="CHEBI:16763"/>
        <dbReference type="ChEBI" id="CHEBI:28938"/>
        <dbReference type="ChEBI" id="CHEBI:29919"/>
        <dbReference type="ChEBI" id="CHEBI:58199"/>
        <dbReference type="EC" id="4.4.1.2"/>
    </reaction>
    <physiologicalReaction direction="left-to-right" evidence="10">
        <dbReference type="Rhea" id="RHEA:14502"/>
    </physiologicalReaction>
</comment>
<gene>
    <name evidence="14" type="ORF">WN59_12175</name>
</gene>
<dbReference type="PANTHER" id="PTHR11808">
    <property type="entry name" value="TRANS-SULFURATION ENZYME FAMILY MEMBER"/>
    <property type="match status" value="1"/>
</dbReference>
<evidence type="ECO:0000256" key="6">
    <source>
        <dbReference type="ARBA" id="ARBA00023167"/>
    </source>
</evidence>
<dbReference type="InterPro" id="IPR015421">
    <property type="entry name" value="PyrdxlP-dep_Trfase_major"/>
</dbReference>
<evidence type="ECO:0000256" key="12">
    <source>
        <dbReference type="PIRSR" id="PIRSR001434-2"/>
    </source>
</evidence>
<evidence type="ECO:0000313" key="14">
    <source>
        <dbReference type="EMBL" id="KKK33496.1"/>
    </source>
</evidence>